<dbReference type="OrthoDB" id="10036721at2759"/>
<feature type="domain" description="Alpha-L-rhamnosidase six-hairpin glycosidase" evidence="2">
    <location>
        <begin position="302"/>
        <end position="640"/>
    </location>
</feature>
<dbReference type="Gene3D" id="1.50.10.10">
    <property type="match status" value="1"/>
</dbReference>
<reference evidence="4 5" key="1">
    <citation type="journal article" date="2014" name="Genome Announc.">
        <title>Draft genome sequence of the pathogenic fungus Scedosporium apiospermum.</title>
        <authorList>
            <person name="Vandeputte P."/>
            <person name="Ghamrawi S."/>
            <person name="Rechenmann M."/>
            <person name="Iltis A."/>
            <person name="Giraud S."/>
            <person name="Fleury M."/>
            <person name="Thornton C."/>
            <person name="Delhaes L."/>
            <person name="Meyer W."/>
            <person name="Papon N."/>
            <person name="Bouchara J.P."/>
        </authorList>
    </citation>
    <scope>NUCLEOTIDE SEQUENCE [LARGE SCALE GENOMIC DNA]</scope>
    <source>
        <strain evidence="4 5">IHEM 14462</strain>
    </source>
</reference>
<sequence length="762" mass="84582">MRTFLYPPVSGPSPFLRLQIIIATVLFFIVLYLVFDPSSTWPPFGRRNPFVGEPTESVSWHRYVRATQSDVIRPVAVLEKLTKGRVRNQHGLIDGTGPTVLVRKNETEEVPSIVVDFGMNTVGILSIEFAHAKGDGESLPGLRLAFSETLKHLSSTSDFSRSYNACSQRFFESSDARDRSVRKRKYTWTNQLGCEESGKVCADGLHGFRYVRISLDALKKDAPLTTPQGTVAISSISIRLSAFHGTPDTFTGMFECSDEDLTQWWYDGVYTNDLCTDTFRANDTEPRDADSDSLDGKLVLHDGAKRDRDPYVGDLAVAALTTYLSHDTSEAVRNVLADLADHQRDDGWIPPASIFRYTLHLFDYPLWWVVCTFDYVMHTGDMKYLRQYYPNMVAVLDGFYPSLMNNETGLVEKGRRGTGGWGDYAFIRRTGPVTYYNALYVYALRLASVLAESLSATSNDTRSHDAQRWMLRADSVSTALKEHNFDHTEGLFYDGTCSRGKVYCPTHAQDGNSIAILAGVVSQETGGDPALPTAQSILHRWGNITARDWGNAYYSNSFLAGDYGDRTYAFISYFEIAARFETGLVDSALEEMRRLWGYMASRDPGVTFWEGSDPSYNRDSFKSMAHGWSSGVVALLTRYVLGVTPEGPGFTKWKVKPREGDLSWARGVVPVPGSKEGIRVAWSRAESGSFSLEVKVPEGLDGGIIAVPVISRPVDVRVNNEVVWGDGVVGQVSAKLVDGYVEFEAQGSEFSIVVDPAEGGEL</sequence>
<keyword evidence="1" id="KW-0812">Transmembrane</keyword>
<organism evidence="4 5">
    <name type="scientific">Pseudallescheria apiosperma</name>
    <name type="common">Scedosporium apiospermum</name>
    <dbReference type="NCBI Taxonomy" id="563466"/>
    <lineage>
        <taxon>Eukaryota</taxon>
        <taxon>Fungi</taxon>
        <taxon>Dikarya</taxon>
        <taxon>Ascomycota</taxon>
        <taxon>Pezizomycotina</taxon>
        <taxon>Sordariomycetes</taxon>
        <taxon>Hypocreomycetidae</taxon>
        <taxon>Microascales</taxon>
        <taxon>Microascaceae</taxon>
        <taxon>Scedosporium</taxon>
    </lineage>
</organism>
<dbReference type="InterPro" id="IPR012341">
    <property type="entry name" value="6hp_glycosidase-like_sf"/>
</dbReference>
<dbReference type="GeneID" id="27721184"/>
<keyword evidence="5" id="KW-1185">Reference proteome</keyword>
<feature type="transmembrane region" description="Helical" evidence="1">
    <location>
        <begin position="15"/>
        <end position="35"/>
    </location>
</feature>
<dbReference type="SUPFAM" id="SSF48208">
    <property type="entry name" value="Six-hairpin glycosidases"/>
    <property type="match status" value="1"/>
</dbReference>
<dbReference type="VEuPathDB" id="FungiDB:SAPIO_CDS2112"/>
<name>A0A084GD97_PSEDA</name>
<keyword evidence="1" id="KW-0472">Membrane</keyword>
<dbReference type="OMA" id="RVYAFIS"/>
<gene>
    <name evidence="4" type="ORF">SAPIO_CDS2112</name>
</gene>
<dbReference type="Pfam" id="PF17389">
    <property type="entry name" value="Bac_rhamnosid6H"/>
    <property type="match status" value="1"/>
</dbReference>
<dbReference type="InterPro" id="IPR035398">
    <property type="entry name" value="Bac_rhamnosid_C"/>
</dbReference>
<dbReference type="EMBL" id="JOWA01000085">
    <property type="protein sequence ID" value="KEZ45309.1"/>
    <property type="molecule type" value="Genomic_DNA"/>
</dbReference>
<dbReference type="Gene3D" id="2.60.420.10">
    <property type="entry name" value="Maltose phosphorylase, domain 3"/>
    <property type="match status" value="1"/>
</dbReference>
<keyword evidence="1" id="KW-1133">Transmembrane helix</keyword>
<dbReference type="Proteomes" id="UP000028545">
    <property type="component" value="Unassembled WGS sequence"/>
</dbReference>
<evidence type="ECO:0000313" key="4">
    <source>
        <dbReference type="EMBL" id="KEZ45309.1"/>
    </source>
</evidence>
<comment type="caution">
    <text evidence="4">The sequence shown here is derived from an EMBL/GenBank/DDBJ whole genome shotgun (WGS) entry which is preliminary data.</text>
</comment>
<dbReference type="HOGENOM" id="CLU_021300_0_0_1"/>
<dbReference type="GO" id="GO:0005975">
    <property type="term" value="P:carbohydrate metabolic process"/>
    <property type="evidence" value="ECO:0007669"/>
    <property type="project" value="InterPro"/>
</dbReference>
<evidence type="ECO:0000259" key="3">
    <source>
        <dbReference type="Pfam" id="PF17390"/>
    </source>
</evidence>
<dbReference type="Pfam" id="PF17390">
    <property type="entry name" value="Bac_rhamnosid_C"/>
    <property type="match status" value="1"/>
</dbReference>
<evidence type="ECO:0000256" key="1">
    <source>
        <dbReference type="SAM" id="Phobius"/>
    </source>
</evidence>
<evidence type="ECO:0000259" key="2">
    <source>
        <dbReference type="Pfam" id="PF17389"/>
    </source>
</evidence>
<dbReference type="AlphaFoldDB" id="A0A084GD97"/>
<evidence type="ECO:0000313" key="5">
    <source>
        <dbReference type="Proteomes" id="UP000028545"/>
    </source>
</evidence>
<proteinExistence type="predicted"/>
<protein>
    <submittedName>
        <fullName evidence="4">Alpha-L-rhamnosidase A</fullName>
    </submittedName>
</protein>
<dbReference type="RefSeq" id="XP_016645108.1">
    <property type="nucleotide sequence ID" value="XM_016785230.1"/>
</dbReference>
<accession>A0A084GD97</accession>
<dbReference type="InterPro" id="IPR035396">
    <property type="entry name" value="Bac_rhamnosid6H"/>
</dbReference>
<feature type="domain" description="Alpha-L-rhamnosidase C-terminal" evidence="3">
    <location>
        <begin position="642"/>
        <end position="699"/>
    </location>
</feature>
<dbReference type="PANTHER" id="PTHR34987:SF5">
    <property type="entry name" value="ALPHA-RHAMNOSIDASE"/>
    <property type="match status" value="1"/>
</dbReference>
<dbReference type="InterPro" id="IPR008928">
    <property type="entry name" value="6-hairpin_glycosidase_sf"/>
</dbReference>
<dbReference type="GO" id="GO:0003824">
    <property type="term" value="F:catalytic activity"/>
    <property type="evidence" value="ECO:0007669"/>
    <property type="project" value="UniProtKB-ARBA"/>
</dbReference>
<dbReference type="KEGG" id="sapo:SAPIO_CDS2112"/>
<dbReference type="PANTHER" id="PTHR34987">
    <property type="entry name" value="C, PUTATIVE (AFU_ORTHOLOGUE AFUA_3G02880)-RELATED"/>
    <property type="match status" value="1"/>
</dbReference>